<gene>
    <name evidence="2" type="ORF">MTBBW1_240003</name>
</gene>
<feature type="region of interest" description="Disordered" evidence="1">
    <location>
        <begin position="298"/>
        <end position="338"/>
    </location>
</feature>
<feature type="compositionally biased region" description="Polar residues" evidence="1">
    <location>
        <begin position="144"/>
        <end position="180"/>
    </location>
</feature>
<dbReference type="InterPro" id="IPR021973">
    <property type="entry name" value="SprA-related"/>
</dbReference>
<dbReference type="Pfam" id="PF12118">
    <property type="entry name" value="SprA-related"/>
    <property type="match status" value="1"/>
</dbReference>
<feature type="region of interest" description="Disordered" evidence="1">
    <location>
        <begin position="142"/>
        <end position="180"/>
    </location>
</feature>
<name>A0A1W1HE15_9BACT</name>
<dbReference type="OrthoDB" id="9812722at2"/>
<dbReference type="Proteomes" id="UP000191931">
    <property type="component" value="Unassembled WGS sequence"/>
</dbReference>
<sequence length="338" mass="35679">MNSINSPYQSNAGAYKTYYPLAANQTSETAPSRLSRAYNPSPVSNSFPASELKQISKITPSLNQAYIVSITGSNTAAYGNSVSGDNGTSGNSAIYGNNSASGSNQYSPFHGGIKSPINYPFSIKGTVSNQASYVNQGHYISDNGAESTGQNRSSIDTSSSYGENAAESSSSVEKSDNTPTALTDQELKLLEELKNADTEVRAHEMAHIAAGGQYVTSGAKLEYRKGPDGNNYAVAGEVSIDSSPIPGDPKATAEKMRQIQQAALAPASPSSQDRKVASRASALAAKALSELMIQQVKERTSGNEQQAFGSIKQASDSYSRTDNIPMEEQTRKNINIAA</sequence>
<evidence type="ECO:0000313" key="3">
    <source>
        <dbReference type="Proteomes" id="UP000191931"/>
    </source>
</evidence>
<organism evidence="2 3">
    <name type="scientific">Desulfamplus magnetovallimortis</name>
    <dbReference type="NCBI Taxonomy" id="1246637"/>
    <lineage>
        <taxon>Bacteria</taxon>
        <taxon>Pseudomonadati</taxon>
        <taxon>Thermodesulfobacteriota</taxon>
        <taxon>Desulfobacteria</taxon>
        <taxon>Desulfobacterales</taxon>
        <taxon>Desulfobacteraceae</taxon>
        <taxon>Desulfamplus</taxon>
    </lineage>
</organism>
<dbReference type="EMBL" id="FWEV01000157">
    <property type="protein sequence ID" value="SLM30741.1"/>
    <property type="molecule type" value="Genomic_DNA"/>
</dbReference>
<feature type="compositionally biased region" description="Polar residues" evidence="1">
    <location>
        <begin position="302"/>
        <end position="322"/>
    </location>
</feature>
<evidence type="ECO:0000256" key="1">
    <source>
        <dbReference type="SAM" id="MobiDB-lite"/>
    </source>
</evidence>
<dbReference type="AlphaFoldDB" id="A0A1W1HE15"/>
<protein>
    <recommendedName>
        <fullName evidence="4">SprA-related family</fullName>
    </recommendedName>
</protein>
<dbReference type="RefSeq" id="WP_080799412.1">
    <property type="nucleotide sequence ID" value="NZ_LT828540.1"/>
</dbReference>
<accession>A0A1W1HE15</accession>
<dbReference type="STRING" id="1246637.MTBBW1_240003"/>
<evidence type="ECO:0008006" key="4">
    <source>
        <dbReference type="Google" id="ProtNLM"/>
    </source>
</evidence>
<reference evidence="2 3" key="1">
    <citation type="submission" date="2017-03" db="EMBL/GenBank/DDBJ databases">
        <authorList>
            <person name="Afonso C.L."/>
            <person name="Miller P.J."/>
            <person name="Scott M.A."/>
            <person name="Spackman E."/>
            <person name="Goraichik I."/>
            <person name="Dimitrov K.M."/>
            <person name="Suarez D.L."/>
            <person name="Swayne D.E."/>
        </authorList>
    </citation>
    <scope>NUCLEOTIDE SEQUENCE [LARGE SCALE GENOMIC DNA]</scope>
    <source>
        <strain evidence="2">PRJEB14757</strain>
    </source>
</reference>
<keyword evidence="3" id="KW-1185">Reference proteome</keyword>
<evidence type="ECO:0000313" key="2">
    <source>
        <dbReference type="EMBL" id="SLM30741.1"/>
    </source>
</evidence>
<proteinExistence type="predicted"/>